<comment type="subcellular location">
    <subcellularLocation>
        <location evidence="1">Cell membrane</location>
        <topology evidence="1">Multi-pass membrane protein</topology>
    </subcellularLocation>
</comment>
<dbReference type="Pfam" id="PF07690">
    <property type="entry name" value="MFS_1"/>
    <property type="match status" value="1"/>
</dbReference>
<dbReference type="Proteomes" id="UP000003793">
    <property type="component" value="Unassembled WGS sequence"/>
</dbReference>
<feature type="transmembrane region" description="Helical" evidence="7">
    <location>
        <begin position="220"/>
        <end position="237"/>
    </location>
</feature>
<protein>
    <recommendedName>
        <fullName evidence="10">Major facilitator superfamily (MFS) profile domain-containing protein</fullName>
    </recommendedName>
</protein>
<gene>
    <name evidence="8" type="ORF">COPCOM_00479</name>
</gene>
<evidence type="ECO:0000256" key="7">
    <source>
        <dbReference type="SAM" id="Phobius"/>
    </source>
</evidence>
<feature type="transmembrane region" description="Helical" evidence="7">
    <location>
        <begin position="12"/>
        <end position="36"/>
    </location>
</feature>
<dbReference type="InterPro" id="IPR051788">
    <property type="entry name" value="MFS_Transporter"/>
</dbReference>
<feature type="transmembrane region" description="Helical" evidence="7">
    <location>
        <begin position="189"/>
        <end position="214"/>
    </location>
</feature>
<feature type="transmembrane region" description="Helical" evidence="7">
    <location>
        <begin position="155"/>
        <end position="177"/>
    </location>
</feature>
<dbReference type="GO" id="GO:0022857">
    <property type="term" value="F:transmembrane transporter activity"/>
    <property type="evidence" value="ECO:0007669"/>
    <property type="project" value="InterPro"/>
</dbReference>
<feature type="transmembrane region" description="Helical" evidence="7">
    <location>
        <begin position="131"/>
        <end position="149"/>
    </location>
</feature>
<evidence type="ECO:0000256" key="5">
    <source>
        <dbReference type="ARBA" id="ARBA00022989"/>
    </source>
</evidence>
<dbReference type="AlphaFoldDB" id="C0B5Q8"/>
<dbReference type="HOGENOM" id="CLU_1037212_0_0_9"/>
<proteinExistence type="inferred from homology"/>
<evidence type="ECO:0000313" key="8">
    <source>
        <dbReference type="EMBL" id="EEG91222.1"/>
    </source>
</evidence>
<dbReference type="GO" id="GO:0005886">
    <property type="term" value="C:plasma membrane"/>
    <property type="evidence" value="ECO:0007669"/>
    <property type="project" value="UniProtKB-SubCell"/>
</dbReference>
<dbReference type="Gene3D" id="1.20.1250.20">
    <property type="entry name" value="MFS general substrate transporter like domains"/>
    <property type="match status" value="1"/>
</dbReference>
<evidence type="ECO:0008006" key="10">
    <source>
        <dbReference type="Google" id="ProtNLM"/>
    </source>
</evidence>
<keyword evidence="3" id="KW-0813">Transport</keyword>
<dbReference type="PANTHER" id="PTHR23514">
    <property type="entry name" value="BYPASS OF STOP CODON PROTEIN 6"/>
    <property type="match status" value="1"/>
</dbReference>
<evidence type="ECO:0000256" key="3">
    <source>
        <dbReference type="ARBA" id="ARBA00022448"/>
    </source>
</evidence>
<evidence type="ECO:0000256" key="6">
    <source>
        <dbReference type="ARBA" id="ARBA00023136"/>
    </source>
</evidence>
<keyword evidence="5 7" id="KW-1133">Transmembrane helix</keyword>
<accession>C0B5Q8</accession>
<comment type="caution">
    <text evidence="8">The sequence shown here is derived from an EMBL/GenBank/DDBJ whole genome shotgun (WGS) entry which is preliminary data.</text>
</comment>
<evidence type="ECO:0000256" key="2">
    <source>
        <dbReference type="ARBA" id="ARBA00008335"/>
    </source>
</evidence>
<dbReference type="EMBL" id="ABVR01000033">
    <property type="protein sequence ID" value="EEG91222.1"/>
    <property type="molecule type" value="Genomic_DNA"/>
</dbReference>
<comment type="similarity">
    <text evidence="2">Belongs to the major facilitator superfamily.</text>
</comment>
<dbReference type="SUPFAM" id="SSF103473">
    <property type="entry name" value="MFS general substrate transporter"/>
    <property type="match status" value="1"/>
</dbReference>
<evidence type="ECO:0000256" key="4">
    <source>
        <dbReference type="ARBA" id="ARBA00022692"/>
    </source>
</evidence>
<keyword evidence="6 7" id="KW-0472">Membrane</keyword>
<evidence type="ECO:0000313" key="9">
    <source>
        <dbReference type="Proteomes" id="UP000003793"/>
    </source>
</evidence>
<organism evidence="8 9">
    <name type="scientific">Coprococcus comes ATCC 27758</name>
    <dbReference type="NCBI Taxonomy" id="470146"/>
    <lineage>
        <taxon>Bacteria</taxon>
        <taxon>Bacillati</taxon>
        <taxon>Bacillota</taxon>
        <taxon>Clostridia</taxon>
        <taxon>Lachnospirales</taxon>
        <taxon>Lachnospiraceae</taxon>
        <taxon>Coprococcus</taxon>
    </lineage>
</organism>
<reference evidence="8 9" key="1">
    <citation type="submission" date="2009-02" db="EMBL/GenBank/DDBJ databases">
        <authorList>
            <person name="Fulton L."/>
            <person name="Clifton S."/>
            <person name="Fulton B."/>
            <person name="Xu J."/>
            <person name="Minx P."/>
            <person name="Pepin K.H."/>
            <person name="Johnson M."/>
            <person name="Bhonagiri V."/>
            <person name="Nash W.E."/>
            <person name="Mardis E.R."/>
            <person name="Wilson R.K."/>
        </authorList>
    </citation>
    <scope>NUCLEOTIDE SEQUENCE [LARGE SCALE GENOMIC DNA]</scope>
    <source>
        <strain evidence="8 9">ATCC 27758</strain>
    </source>
</reference>
<name>C0B5Q8_9FIRM</name>
<evidence type="ECO:0000256" key="1">
    <source>
        <dbReference type="ARBA" id="ARBA00004651"/>
    </source>
</evidence>
<keyword evidence="4 7" id="KW-0812">Transmembrane</keyword>
<reference evidence="8 9" key="2">
    <citation type="submission" date="2009-03" db="EMBL/GenBank/DDBJ databases">
        <title>Draft genome sequence of Coprococcus comes (ATCC 27758).</title>
        <authorList>
            <person name="Sudarsanam P."/>
            <person name="Ley R."/>
            <person name="Guruge J."/>
            <person name="Turnbaugh P.J."/>
            <person name="Mahowald M."/>
            <person name="Liep D."/>
            <person name="Gordon J."/>
        </authorList>
    </citation>
    <scope>NUCLEOTIDE SEQUENCE [LARGE SCALE GENOMIC DNA]</scope>
    <source>
        <strain evidence="8 9">ATCC 27758</strain>
    </source>
</reference>
<dbReference type="PANTHER" id="PTHR23514:SF3">
    <property type="entry name" value="BYPASS OF STOP CODON PROTEIN 6"/>
    <property type="match status" value="1"/>
</dbReference>
<dbReference type="InterPro" id="IPR036259">
    <property type="entry name" value="MFS_trans_sf"/>
</dbReference>
<dbReference type="InterPro" id="IPR011701">
    <property type="entry name" value="MFS"/>
</dbReference>
<sequence length="243" mass="26032">MGVVLLSTAFFWFFGISHWKILALMWAVIPIFNTFLFRSAPIYSLHEEGEQGLSLRELCTSKIFWMLMLMMTCAGASEQAVSQWASTFAETSLHISKTLGDLAGPLTFAACMGASRLLYGKYGDRIRLDLFMRGSCILCILSYLCISILPFPALNLFGCALCGFSVGIMWPGLFSTASVSIPRGGTTMFALLALAGDLGCSGGPTLAGLVSSYAGGSLKTGIFAAIIFPAVLLLGLIKSKKSE</sequence>